<dbReference type="EMBL" id="AMFJ01000483">
    <property type="protein sequence ID" value="EKE27420.1"/>
    <property type="molecule type" value="Genomic_DNA"/>
</dbReference>
<dbReference type="Gene3D" id="2.40.420.20">
    <property type="match status" value="1"/>
</dbReference>
<evidence type="ECO:0000313" key="2">
    <source>
        <dbReference type="EMBL" id="EKE27420.1"/>
    </source>
</evidence>
<accession>K2GVP9</accession>
<dbReference type="Gene3D" id="2.40.30.170">
    <property type="match status" value="1"/>
</dbReference>
<reference evidence="2" key="1">
    <citation type="journal article" date="2012" name="Science">
        <title>Fermentation, hydrogen, and sulfur metabolism in multiple uncultivated bacterial phyla.</title>
        <authorList>
            <person name="Wrighton K.C."/>
            <person name="Thomas B.C."/>
            <person name="Sharon I."/>
            <person name="Miller C.S."/>
            <person name="Castelle C.J."/>
            <person name="VerBerkmoes N.C."/>
            <person name="Wilkins M.J."/>
            <person name="Hettich R.L."/>
            <person name="Lipton M.S."/>
            <person name="Williams K.H."/>
            <person name="Long P.E."/>
            <person name="Banfield J.F."/>
        </authorList>
    </citation>
    <scope>NUCLEOTIDE SEQUENCE [LARGE SCALE GENOMIC DNA]</scope>
</reference>
<organism evidence="2">
    <name type="scientific">uncultured bacterium</name>
    <name type="common">gcode 4</name>
    <dbReference type="NCBI Taxonomy" id="1234023"/>
    <lineage>
        <taxon>Bacteria</taxon>
        <taxon>environmental samples</taxon>
    </lineage>
</organism>
<dbReference type="Gene3D" id="1.10.287.470">
    <property type="entry name" value="Helix hairpin bin"/>
    <property type="match status" value="1"/>
</dbReference>
<dbReference type="PANTHER" id="PTHR30469:SF38">
    <property type="entry name" value="HLYD FAMILY SECRETION PROTEIN"/>
    <property type="match status" value="1"/>
</dbReference>
<proteinExistence type="predicted"/>
<dbReference type="AlphaFoldDB" id="K2GVP9"/>
<sequence>MKKILTVTLISAILLTSCGAPEVKDDIIKPTAKAIKSKTITKENFSEQLKLIWKVYPWMETPVSPLVGWVIKNINVQVGQKVKAWDILANLDLSSSTFWTSYDNATTAYNNSLNSYAFTQESTAKDLEAAKVQLDNARSAKDNTYAATEKQLSIAQTQLDNIKKSQINTVNTTNESLKNAVLLVNNANTNLANFKKNSEENLNGLYESLKLSISSSIVSIDSWINQADILLWVTTKNDYINKSYEIYLWAKNPKTKDDAEISFNKINTAFNEYKAKNFSSERNWTEQKVVAVLELLSKSNELYDNMVTMLNNTIPAASLPQAQIDGFILNVSKIQWSILQSQSALTALKNTLNSTKTSTDTNLVSLQNAINIAETQLSNIKAWNNSQLDSISWNKTLTESQYENTIVSVKSSRDSVDNALKIAQANYSSIQSKLESQKVAAKSQLDAAKWGKDLASIQLKNTSIIAPFDWVITSKNIEIWTAANPWVPAFMIGSNDQILVKLEVSSDNIESLKLGQEVSVKKQDGENKWILTLISPAADPVSKMFKAEISFNKKPDNFKLGDFVDAYVSKENNKNKVMLVPFSSVISLWQWDYRVYVIDKESKIHAQSVKIWEQNSTEIEITSWLNEWDKVVISWALNLQDWDLVEEIK</sequence>
<evidence type="ECO:0000256" key="1">
    <source>
        <dbReference type="SAM" id="Coils"/>
    </source>
</evidence>
<dbReference type="GO" id="GO:1990281">
    <property type="term" value="C:efflux pump complex"/>
    <property type="evidence" value="ECO:0007669"/>
    <property type="project" value="TreeGrafter"/>
</dbReference>
<keyword evidence="1" id="KW-0175">Coiled coil</keyword>
<protein>
    <submittedName>
        <fullName evidence="2">Putative membrane protein</fullName>
    </submittedName>
</protein>
<name>K2GVP9_9BACT</name>
<feature type="coiled-coil region" evidence="1">
    <location>
        <begin position="145"/>
        <end position="197"/>
    </location>
</feature>
<dbReference type="PROSITE" id="PS51257">
    <property type="entry name" value="PROKAR_LIPOPROTEIN"/>
    <property type="match status" value="1"/>
</dbReference>
<dbReference type="Pfam" id="PF10052">
    <property type="entry name" value="DUF2288"/>
    <property type="match status" value="1"/>
</dbReference>
<dbReference type="InterPro" id="IPR018741">
    <property type="entry name" value="DUF2288"/>
</dbReference>
<dbReference type="GO" id="GO:0015562">
    <property type="term" value="F:efflux transmembrane transporter activity"/>
    <property type="evidence" value="ECO:0007669"/>
    <property type="project" value="TreeGrafter"/>
</dbReference>
<dbReference type="Gene3D" id="2.40.50.100">
    <property type="match status" value="1"/>
</dbReference>
<gene>
    <name evidence="2" type="ORF">ACD_3C00209G0005</name>
</gene>
<comment type="caution">
    <text evidence="2">The sequence shown here is derived from an EMBL/GenBank/DDBJ whole genome shotgun (WGS) entry which is preliminary data.</text>
</comment>
<dbReference type="PANTHER" id="PTHR30469">
    <property type="entry name" value="MULTIDRUG RESISTANCE PROTEIN MDTA"/>
    <property type="match status" value="1"/>
</dbReference>